<comment type="caution">
    <text evidence="1">The sequence shown here is derived from an EMBL/GenBank/DDBJ whole genome shotgun (WGS) entry which is preliminary data.</text>
</comment>
<evidence type="ECO:0008006" key="3">
    <source>
        <dbReference type="Google" id="ProtNLM"/>
    </source>
</evidence>
<dbReference type="Proteomes" id="UP001589692">
    <property type="component" value="Unassembled WGS sequence"/>
</dbReference>
<keyword evidence="2" id="KW-1185">Reference proteome</keyword>
<organism evidence="1 2">
    <name type="scientific">Rhizobium puerariae</name>
    <dbReference type="NCBI Taxonomy" id="1585791"/>
    <lineage>
        <taxon>Bacteria</taxon>
        <taxon>Pseudomonadati</taxon>
        <taxon>Pseudomonadota</taxon>
        <taxon>Alphaproteobacteria</taxon>
        <taxon>Hyphomicrobiales</taxon>
        <taxon>Rhizobiaceae</taxon>
        <taxon>Rhizobium/Agrobacterium group</taxon>
        <taxon>Rhizobium</taxon>
    </lineage>
</organism>
<name>A0ABV6ALN3_9HYPH</name>
<proteinExistence type="predicted"/>
<evidence type="ECO:0000313" key="1">
    <source>
        <dbReference type="EMBL" id="MFB9950994.1"/>
    </source>
</evidence>
<dbReference type="RefSeq" id="WP_377263816.1">
    <property type="nucleotide sequence ID" value="NZ_JBHMAA010000023.1"/>
</dbReference>
<gene>
    <name evidence="1" type="ORF">ACFFP0_19270</name>
</gene>
<accession>A0ABV6ALN3</accession>
<protein>
    <recommendedName>
        <fullName evidence="3">Helix-turn-helix domain-containing protein</fullName>
    </recommendedName>
</protein>
<reference evidence="1 2" key="1">
    <citation type="submission" date="2024-09" db="EMBL/GenBank/DDBJ databases">
        <authorList>
            <person name="Sun Q."/>
            <person name="Mori K."/>
        </authorList>
    </citation>
    <scope>NUCLEOTIDE SEQUENCE [LARGE SCALE GENOMIC DNA]</scope>
    <source>
        <strain evidence="1 2">TBRC 4938</strain>
    </source>
</reference>
<dbReference type="EMBL" id="JBHMAA010000023">
    <property type="protein sequence ID" value="MFB9950994.1"/>
    <property type="molecule type" value="Genomic_DNA"/>
</dbReference>
<evidence type="ECO:0000313" key="2">
    <source>
        <dbReference type="Proteomes" id="UP001589692"/>
    </source>
</evidence>
<sequence>MARQRWLTCWVPLRLELLISPSWKLKPAPVAKIIDRLCEEHLRHGGQANGKLRVAYEQFVRTGVSRRSIKNALVCAQDLGLIEVIQDQSGEIKGSVRPPNAYRLTFVPVGKAAPSDEWKRVSEKAAAEAVERFRTANNDRSSDQEQEEAANA</sequence>